<evidence type="ECO:0000313" key="1">
    <source>
        <dbReference type="EMBL" id="GBM85937.1"/>
    </source>
</evidence>
<sequence length="90" mass="10105">MGLQRIRQSNSPAFWLIMSESDEKDSEICGNYFYAGCFLSQEMRESVLDCHLRRVEAILDINTPGRGGIVNGDKAGNFLLIIIIQIAILK</sequence>
<protein>
    <submittedName>
        <fullName evidence="1">Uncharacterized protein</fullName>
    </submittedName>
</protein>
<dbReference type="EMBL" id="BGPR01003273">
    <property type="protein sequence ID" value="GBM85937.1"/>
    <property type="molecule type" value="Genomic_DNA"/>
</dbReference>
<comment type="caution">
    <text evidence="1">The sequence shown here is derived from an EMBL/GenBank/DDBJ whole genome shotgun (WGS) entry which is preliminary data.</text>
</comment>
<reference evidence="1 2" key="1">
    <citation type="journal article" date="2019" name="Sci. Rep.">
        <title>Orb-weaving spider Araneus ventricosus genome elucidates the spidroin gene catalogue.</title>
        <authorList>
            <person name="Kono N."/>
            <person name="Nakamura H."/>
            <person name="Ohtoshi R."/>
            <person name="Moran D.A.P."/>
            <person name="Shinohara A."/>
            <person name="Yoshida Y."/>
            <person name="Fujiwara M."/>
            <person name="Mori M."/>
            <person name="Tomita M."/>
            <person name="Arakawa K."/>
        </authorList>
    </citation>
    <scope>NUCLEOTIDE SEQUENCE [LARGE SCALE GENOMIC DNA]</scope>
</reference>
<evidence type="ECO:0000313" key="2">
    <source>
        <dbReference type="Proteomes" id="UP000499080"/>
    </source>
</evidence>
<accession>A0A4Y2J721</accession>
<keyword evidence="2" id="KW-1185">Reference proteome</keyword>
<proteinExistence type="predicted"/>
<name>A0A4Y2J721_ARAVE</name>
<gene>
    <name evidence="1" type="ORF">AVEN_97557_1</name>
</gene>
<dbReference type="AlphaFoldDB" id="A0A4Y2J721"/>
<organism evidence="1 2">
    <name type="scientific">Araneus ventricosus</name>
    <name type="common">Orbweaver spider</name>
    <name type="synonym">Epeira ventricosa</name>
    <dbReference type="NCBI Taxonomy" id="182803"/>
    <lineage>
        <taxon>Eukaryota</taxon>
        <taxon>Metazoa</taxon>
        <taxon>Ecdysozoa</taxon>
        <taxon>Arthropoda</taxon>
        <taxon>Chelicerata</taxon>
        <taxon>Arachnida</taxon>
        <taxon>Araneae</taxon>
        <taxon>Araneomorphae</taxon>
        <taxon>Entelegynae</taxon>
        <taxon>Araneoidea</taxon>
        <taxon>Araneidae</taxon>
        <taxon>Araneus</taxon>
    </lineage>
</organism>
<dbReference type="Proteomes" id="UP000499080">
    <property type="component" value="Unassembled WGS sequence"/>
</dbReference>